<evidence type="ECO:0000313" key="3">
    <source>
        <dbReference type="EMBL" id="KAK8876275.1"/>
    </source>
</evidence>
<evidence type="ECO:0000259" key="2">
    <source>
        <dbReference type="Pfam" id="PF12706"/>
    </source>
</evidence>
<sequence>MKIHQIRNATIKATYAGKTFLIDPWLMEKGQMEGFEYSVNQDVRQPRVDLPISVQEIISGIDAVILTHHHLDHWDDIAGQNLPKDIPFFVDDKVDFDYIKTFGFTNINIIGENGAEFEKIKIFRTKTQHGRRDLVEPFCKRIGWKYDAMGVVLQAEDQKTLYITGDTIWCPEVKEAIDKYSPSIIVINACGATSILEDGTKVLLIMGIDDIKAISAYAKSSTIIASHMGTVSHLTITRDDIKNLHLPNVLVPSDNEILTF</sequence>
<accession>A0ABR2JEA0</accession>
<keyword evidence="4" id="KW-1185">Reference proteome</keyword>
<dbReference type="Gene3D" id="3.60.15.10">
    <property type="entry name" value="Ribonuclease Z/Hydroxyacylglutathione hydrolase-like"/>
    <property type="match status" value="1"/>
</dbReference>
<organism evidence="3 4">
    <name type="scientific">Tritrichomonas musculus</name>
    <dbReference type="NCBI Taxonomy" id="1915356"/>
    <lineage>
        <taxon>Eukaryota</taxon>
        <taxon>Metamonada</taxon>
        <taxon>Parabasalia</taxon>
        <taxon>Tritrichomonadida</taxon>
        <taxon>Tritrichomonadidae</taxon>
        <taxon>Tritrichomonas</taxon>
    </lineage>
</organism>
<dbReference type="PANTHER" id="PTHR43546">
    <property type="entry name" value="UPF0173 METAL-DEPENDENT HYDROLASE MJ1163-RELATED"/>
    <property type="match status" value="1"/>
</dbReference>
<feature type="domain" description="Metallo-beta-lactamase" evidence="2">
    <location>
        <begin position="20"/>
        <end position="181"/>
    </location>
</feature>
<dbReference type="PANTHER" id="PTHR43546:SF9">
    <property type="entry name" value="L-ASCORBATE-6-PHOSPHATE LACTONASE ULAG-RELATED"/>
    <property type="match status" value="1"/>
</dbReference>
<name>A0ABR2JEA0_9EUKA</name>
<dbReference type="InterPro" id="IPR001279">
    <property type="entry name" value="Metallo-B-lactamas"/>
</dbReference>
<comment type="caution">
    <text evidence="3">The sequence shown here is derived from an EMBL/GenBank/DDBJ whole genome shotgun (WGS) entry which is preliminary data.</text>
</comment>
<dbReference type="Proteomes" id="UP001470230">
    <property type="component" value="Unassembled WGS sequence"/>
</dbReference>
<evidence type="ECO:0000256" key="1">
    <source>
        <dbReference type="ARBA" id="ARBA00022801"/>
    </source>
</evidence>
<gene>
    <name evidence="3" type="ORF">M9Y10_006470</name>
</gene>
<dbReference type="Pfam" id="PF12706">
    <property type="entry name" value="Lactamase_B_2"/>
    <property type="match status" value="1"/>
</dbReference>
<dbReference type="InterPro" id="IPR036866">
    <property type="entry name" value="RibonucZ/Hydroxyglut_hydro"/>
</dbReference>
<evidence type="ECO:0000313" key="4">
    <source>
        <dbReference type="Proteomes" id="UP001470230"/>
    </source>
</evidence>
<dbReference type="InterPro" id="IPR050114">
    <property type="entry name" value="UPF0173_UPF0282_UlaG_hydrolase"/>
</dbReference>
<protein>
    <recommendedName>
        <fullName evidence="2">Metallo-beta-lactamase domain-containing protein</fullName>
    </recommendedName>
</protein>
<reference evidence="3 4" key="1">
    <citation type="submission" date="2024-04" db="EMBL/GenBank/DDBJ databases">
        <title>Tritrichomonas musculus Genome.</title>
        <authorList>
            <person name="Alves-Ferreira E."/>
            <person name="Grigg M."/>
            <person name="Lorenzi H."/>
            <person name="Galac M."/>
        </authorList>
    </citation>
    <scope>NUCLEOTIDE SEQUENCE [LARGE SCALE GENOMIC DNA]</scope>
    <source>
        <strain evidence="3 4">EAF2021</strain>
    </source>
</reference>
<dbReference type="SUPFAM" id="SSF56281">
    <property type="entry name" value="Metallo-hydrolase/oxidoreductase"/>
    <property type="match status" value="1"/>
</dbReference>
<keyword evidence="1" id="KW-0378">Hydrolase</keyword>
<dbReference type="EMBL" id="JAPFFF010000012">
    <property type="protein sequence ID" value="KAK8876275.1"/>
    <property type="molecule type" value="Genomic_DNA"/>
</dbReference>
<proteinExistence type="predicted"/>